<evidence type="ECO:0000313" key="1">
    <source>
        <dbReference type="EMBL" id="EEA90779.1"/>
    </source>
</evidence>
<sequence>MLAGDFAGIKLYKLPAPDKRVKKDGTPRDPKKIGKVHYPVFSPEGTRVVGFMLRLPDIAGMVKQPDRFIAYDAIGVSGDIMVAKDDRAAFDAPAAKRLGIDLDACLIWTGMDVRTTSGKPVGYCADVDFNGRTGEVLSFILTEGGASNALVGHREMPPRMLKGYRDGAMVVSEEALDLAFSGGAAAKAAEVSVHAAAKASEVGAKAKVQVKKGAAILDDKGSKALDKGSKALGKQLGKTKGMFGSFVSEYKKAAGTSSTAKKKAPSTKKK</sequence>
<evidence type="ECO:0008006" key="3">
    <source>
        <dbReference type="Google" id="ProtNLM"/>
    </source>
</evidence>
<dbReference type="HOGENOM" id="CLU_067565_0_0_11"/>
<protein>
    <recommendedName>
        <fullName evidence="3">PRC-barrel domain protein</fullName>
    </recommendedName>
</protein>
<reference evidence="1 2" key="1">
    <citation type="submission" date="2008-10" db="EMBL/GenBank/DDBJ databases">
        <title>Draft genome sequence of Collinsella stercoris (DSM 13279).</title>
        <authorList>
            <person name="Sudarsanam P."/>
            <person name="Ley R."/>
            <person name="Guruge J."/>
            <person name="Turnbaugh P.J."/>
            <person name="Mahowald M."/>
            <person name="Liep D."/>
            <person name="Gordon J."/>
        </authorList>
    </citation>
    <scope>NUCLEOTIDE SEQUENCE [LARGE SCALE GENOMIC DNA]</scope>
    <source>
        <strain evidence="1 2">DSM 13279</strain>
    </source>
</reference>
<dbReference type="Proteomes" id="UP000003560">
    <property type="component" value="Unassembled WGS sequence"/>
</dbReference>
<proteinExistence type="predicted"/>
<accession>B6GAB8</accession>
<keyword evidence="2" id="KW-1185">Reference proteome</keyword>
<comment type="caution">
    <text evidence="1">The sequence shown here is derived from an EMBL/GenBank/DDBJ whole genome shotgun (WGS) entry which is preliminary data.</text>
</comment>
<reference evidence="1 2" key="2">
    <citation type="submission" date="2008-10" db="EMBL/GenBank/DDBJ databases">
        <authorList>
            <person name="Fulton L."/>
            <person name="Clifton S."/>
            <person name="Fulton B."/>
            <person name="Xu J."/>
            <person name="Minx P."/>
            <person name="Pepin K.H."/>
            <person name="Johnson M."/>
            <person name="Thiruvilangam P."/>
            <person name="Bhonagiri V."/>
            <person name="Nash W.E."/>
            <person name="Mardis E.R."/>
            <person name="Wilson R.K."/>
        </authorList>
    </citation>
    <scope>NUCLEOTIDE SEQUENCE [LARGE SCALE GENOMIC DNA]</scope>
    <source>
        <strain evidence="1 2">DSM 13279</strain>
    </source>
</reference>
<gene>
    <name evidence="1" type="ORF">COLSTE_01014</name>
</gene>
<dbReference type="GeneID" id="98002026"/>
<dbReference type="eggNOG" id="COG3881">
    <property type="taxonomic scope" value="Bacteria"/>
</dbReference>
<dbReference type="EMBL" id="ABXJ01000058">
    <property type="protein sequence ID" value="EEA90779.1"/>
    <property type="molecule type" value="Genomic_DNA"/>
</dbReference>
<dbReference type="InterPro" id="IPR011033">
    <property type="entry name" value="PRC_barrel-like_sf"/>
</dbReference>
<organism evidence="1 2">
    <name type="scientific">Collinsella stercoris DSM 13279</name>
    <dbReference type="NCBI Taxonomy" id="445975"/>
    <lineage>
        <taxon>Bacteria</taxon>
        <taxon>Bacillati</taxon>
        <taxon>Actinomycetota</taxon>
        <taxon>Coriobacteriia</taxon>
        <taxon>Coriobacteriales</taxon>
        <taxon>Coriobacteriaceae</taxon>
        <taxon>Collinsella</taxon>
    </lineage>
</organism>
<name>B6GAB8_9ACTN</name>
<dbReference type="STRING" id="445975.COLSTE_01014"/>
<dbReference type="RefSeq" id="WP_006720671.1">
    <property type="nucleotide sequence ID" value="NZ_CP085935.1"/>
</dbReference>
<dbReference type="OrthoDB" id="3171933at2"/>
<dbReference type="SUPFAM" id="SSF50346">
    <property type="entry name" value="PRC-barrel domain"/>
    <property type="match status" value="1"/>
</dbReference>
<dbReference type="AlphaFoldDB" id="B6GAB8"/>
<evidence type="ECO:0000313" key="2">
    <source>
        <dbReference type="Proteomes" id="UP000003560"/>
    </source>
</evidence>